<accession>A0A2P2PHZ9</accession>
<protein>
    <submittedName>
        <fullName evidence="1">Uncharacterized protein</fullName>
    </submittedName>
</protein>
<sequence length="15" mass="1990">MVWKWLNTRMRVWAI</sequence>
<evidence type="ECO:0000313" key="1">
    <source>
        <dbReference type="EMBL" id="MBX54307.1"/>
    </source>
</evidence>
<reference evidence="1" key="1">
    <citation type="submission" date="2018-02" db="EMBL/GenBank/DDBJ databases">
        <title>Rhizophora mucronata_Transcriptome.</title>
        <authorList>
            <person name="Meera S.P."/>
            <person name="Sreeshan A."/>
            <person name="Augustine A."/>
        </authorList>
    </citation>
    <scope>NUCLEOTIDE SEQUENCE</scope>
    <source>
        <tissue evidence="1">Leaf</tissue>
    </source>
</reference>
<name>A0A2P2PHZ9_RHIMU</name>
<organism evidence="1">
    <name type="scientific">Rhizophora mucronata</name>
    <name type="common">Asiatic mangrove</name>
    <dbReference type="NCBI Taxonomy" id="61149"/>
    <lineage>
        <taxon>Eukaryota</taxon>
        <taxon>Viridiplantae</taxon>
        <taxon>Streptophyta</taxon>
        <taxon>Embryophyta</taxon>
        <taxon>Tracheophyta</taxon>
        <taxon>Spermatophyta</taxon>
        <taxon>Magnoliopsida</taxon>
        <taxon>eudicotyledons</taxon>
        <taxon>Gunneridae</taxon>
        <taxon>Pentapetalae</taxon>
        <taxon>rosids</taxon>
        <taxon>fabids</taxon>
        <taxon>Malpighiales</taxon>
        <taxon>Rhizophoraceae</taxon>
        <taxon>Rhizophora</taxon>
    </lineage>
</organism>
<dbReference type="EMBL" id="GGEC01073823">
    <property type="protein sequence ID" value="MBX54307.1"/>
    <property type="molecule type" value="Transcribed_RNA"/>
</dbReference>
<proteinExistence type="predicted"/>